<feature type="compositionally biased region" description="Basic and acidic residues" evidence="1">
    <location>
        <begin position="12"/>
        <end position="21"/>
    </location>
</feature>
<name>A0AAV5WQF6_9BILA</name>
<dbReference type="EMBL" id="BTSY01000004">
    <property type="protein sequence ID" value="GMT26018.1"/>
    <property type="molecule type" value="Genomic_DNA"/>
</dbReference>
<evidence type="ECO:0000313" key="4">
    <source>
        <dbReference type="Proteomes" id="UP001432322"/>
    </source>
</evidence>
<dbReference type="Proteomes" id="UP001432322">
    <property type="component" value="Unassembled WGS sequence"/>
</dbReference>
<evidence type="ECO:0000256" key="1">
    <source>
        <dbReference type="SAM" id="MobiDB-lite"/>
    </source>
</evidence>
<feature type="region of interest" description="Disordered" evidence="1">
    <location>
        <begin position="1"/>
        <end position="46"/>
    </location>
</feature>
<reference evidence="3" key="1">
    <citation type="submission" date="2023-10" db="EMBL/GenBank/DDBJ databases">
        <title>Genome assembly of Pristionchus species.</title>
        <authorList>
            <person name="Yoshida K."/>
            <person name="Sommer R.J."/>
        </authorList>
    </citation>
    <scope>NUCLEOTIDE SEQUENCE</scope>
    <source>
        <strain evidence="3">RS5133</strain>
    </source>
</reference>
<sequence length="74" mass="8172">PPPLEPGPEDPTSGRDLRQLDKGAAGDGMEGDEEERRREKRRTAEQEVAEIHWRCGGGHVCRPHGTNGSDLEEL</sequence>
<feature type="non-terminal residue" evidence="3">
    <location>
        <position position="1"/>
    </location>
</feature>
<proteinExistence type="predicted"/>
<organism evidence="3 4">
    <name type="scientific">Pristionchus fissidentatus</name>
    <dbReference type="NCBI Taxonomy" id="1538716"/>
    <lineage>
        <taxon>Eukaryota</taxon>
        <taxon>Metazoa</taxon>
        <taxon>Ecdysozoa</taxon>
        <taxon>Nematoda</taxon>
        <taxon>Chromadorea</taxon>
        <taxon>Rhabditida</taxon>
        <taxon>Rhabditina</taxon>
        <taxon>Diplogasteromorpha</taxon>
        <taxon>Diplogasteroidea</taxon>
        <taxon>Neodiplogasteridae</taxon>
        <taxon>Pristionchus</taxon>
    </lineage>
</organism>
<evidence type="ECO:0000313" key="3">
    <source>
        <dbReference type="EMBL" id="GMT33287.1"/>
    </source>
</evidence>
<dbReference type="EMBL" id="BTSY01000006">
    <property type="protein sequence ID" value="GMT33287.1"/>
    <property type="molecule type" value="Genomic_DNA"/>
</dbReference>
<protein>
    <submittedName>
        <fullName evidence="3">Uncharacterized protein</fullName>
    </submittedName>
</protein>
<evidence type="ECO:0000313" key="2">
    <source>
        <dbReference type="EMBL" id="GMT26018.1"/>
    </source>
</evidence>
<gene>
    <name evidence="2" type="ORF">PFISCL1PPCAC_17315</name>
    <name evidence="3" type="ORF">PFISCL1PPCAC_24584</name>
</gene>
<keyword evidence="4" id="KW-1185">Reference proteome</keyword>
<comment type="caution">
    <text evidence="3">The sequence shown here is derived from an EMBL/GenBank/DDBJ whole genome shotgun (WGS) entry which is preliminary data.</text>
</comment>
<accession>A0AAV5WQF6</accession>
<feature type="non-terminal residue" evidence="3">
    <location>
        <position position="74"/>
    </location>
</feature>
<dbReference type="AlphaFoldDB" id="A0AAV5WQF6"/>
<feature type="compositionally biased region" description="Basic and acidic residues" evidence="1">
    <location>
        <begin position="34"/>
        <end position="46"/>
    </location>
</feature>